<reference evidence="15 16" key="1">
    <citation type="journal article" date="2019" name="Sci. Data">
        <title>Hybrid genome assembly and annotation of Danionella translucida.</title>
        <authorList>
            <person name="Kadobianskyi M."/>
            <person name="Schulze L."/>
            <person name="Schuelke M."/>
            <person name="Judkewitz B."/>
        </authorList>
    </citation>
    <scope>NUCLEOTIDE SEQUENCE [LARGE SCALE GENOMIC DNA]</scope>
    <source>
        <strain evidence="15 16">Bolton</strain>
    </source>
</reference>
<protein>
    <recommendedName>
        <fullName evidence="14">G-protein coupled receptors family 3 profile domain-containing protein</fullName>
    </recommendedName>
</protein>
<evidence type="ECO:0000256" key="8">
    <source>
        <dbReference type="ARBA" id="ARBA00023136"/>
    </source>
</evidence>
<dbReference type="PRINTS" id="PR00248">
    <property type="entry name" value="GPCRMGR"/>
</dbReference>
<sequence length="1482" mass="165152">MIFHVCFTVLLLSALISSQLLQTCRLIRSISDLPVLTSAGDITIGALFSLHDTVLDSSMSFTTEPHSTECSGFNYRTFRWMQTMIFAIEEINRSELILTNVTLGYKIYDSCGTHFHSLRTALALMTKNEGGTDMSSCGATVPVVIGDGGSSLSLVVAQFLGIFHVPQISYFSSCACLSNKLQFPTFLRTMPSDLFQVDALVQLVQHFGWSWIGTLAGDDAYGRGGAQLFNEKITKLGICIAFYEMIPKRHEQTDISRIVGRIRESGASVVLVFALEQDARALFWEVLQQNLTGIQWLASEAWITAAILSTPEFHSILQGSMGYAIRRADIPDLQQFLLRLNPSKYPHDPFVQQFWEEMFKCSLGTTNRKSHFKVPCNGSEQLANKGNIYTDVSQLRISYNVYKAVYSIAHALDSMMHCQPEKGTFAGGLCPNMSSIQPWELLHYIKQVHYINDYGEETKFDANGDPLAIYDLINWQLSDSGEVQYATVGRYDEMMQPKLVIEEKNIVWKGNQKEVPLSVCSTSCPPGTRKATRPNSPICCFDCVICTAGEISNVTDAVECQKCLPEFWSNLKKDACIPKVVEFLSFSDTMGITLLAVALLGSCFTLAVTLIFALKRHTALVRANNSEMSFLILCSLWLCFLCALAFIGQPTSWSCRLRHTAFGIAFSLCLSCILGKTIVVLMAFRSSLPGSNIMKWFGPLQQRGIIFLCTAVQVVICGTWLCISPPIPRKLMSPESDRIILLCDPCADPEMKKVLQAFYFICASINSTQTYAETDCHLWKELDSSVVHKEGDVVLAGMFPIHSKGVDHEENFTSQPEQRKCRGFNMRVFRWSQAMIFFIEEINRNPTLLPNITLGYRLYDTCGLTALSLKTALSVVSQPLKKNSTAACSSPSIPIIIGDSGSTLSMAISRVLNLFHIPLVSYFASCACLSDKQQFPYFFRTIPSDVHQANALARLVKHFGWTWVGTIGADDAYGRTGIDLFAAAVTKLGVCVAYRVIIPKIPTQQQLQDIVRTIRDSTAGVLVAFAIEEDIKPVVDEIVRQNITGKQWLASEAWVTSTLISTKENYPSLRGTIGFAIRKADITGLKQFLESIQPLGVPHNMFAREFWETQFQCSLNTSFPMPSTIVPVQYNHSCTGMESVQDTHSIYNDVSELRVTYNVHKAVYTVAHALHDLLLCQRENRSGLTQQCPDIRNLQPIQVVEVLKRVSYINLFGDLIHFDGNGDPVGSYDIVNWQRVEDDGPVQYVTVGRFDSSLPTARQLKLDPDTIIWHDKKVPVSVCSASCPSGYRKVRREGEPVCCYDCELCAEGSITNTTDEAECNLCPEDYWSNQHRNSCVPKQVEFLSYLEAFGMVLAALAILGAIAALTVGVIFFLYRDTPLVRANNSELSFLLLISLTLCFMCALTFLGQPSHWACPLRRIAFGLIFALCLSCLLSKTLVVLMAFKATLPGNNTARWFRPPQQRIGWHLCSLAYNSTAISSEEH</sequence>
<name>A0A553R2C2_9TELE</name>
<dbReference type="EMBL" id="SRMA01025305">
    <property type="protein sequence ID" value="TRY96331.1"/>
    <property type="molecule type" value="Genomic_DNA"/>
</dbReference>
<feature type="chain" id="PRO_5022195345" description="G-protein coupled receptors family 3 profile domain-containing protein" evidence="13">
    <location>
        <begin position="19"/>
        <end position="1482"/>
    </location>
</feature>
<evidence type="ECO:0000256" key="10">
    <source>
        <dbReference type="ARBA" id="ARBA00023180"/>
    </source>
</evidence>
<gene>
    <name evidence="15" type="ORF">DNTS_021830</name>
</gene>
<feature type="transmembrane region" description="Helical" evidence="12">
    <location>
        <begin position="626"/>
        <end position="648"/>
    </location>
</feature>
<comment type="caution">
    <text evidence="15">The sequence shown here is derived from an EMBL/GenBank/DDBJ whole genome shotgun (WGS) entry which is preliminary data.</text>
</comment>
<keyword evidence="6 12" id="KW-1133">Transmembrane helix</keyword>
<keyword evidence="9" id="KW-0675">Receptor</keyword>
<dbReference type="OrthoDB" id="5984008at2759"/>
<dbReference type="InterPro" id="IPR000337">
    <property type="entry name" value="GPCR_3"/>
</dbReference>
<organism evidence="15 16">
    <name type="scientific">Danionella cerebrum</name>
    <dbReference type="NCBI Taxonomy" id="2873325"/>
    <lineage>
        <taxon>Eukaryota</taxon>
        <taxon>Metazoa</taxon>
        <taxon>Chordata</taxon>
        <taxon>Craniata</taxon>
        <taxon>Vertebrata</taxon>
        <taxon>Euteleostomi</taxon>
        <taxon>Actinopterygii</taxon>
        <taxon>Neopterygii</taxon>
        <taxon>Teleostei</taxon>
        <taxon>Ostariophysi</taxon>
        <taxon>Cypriniformes</taxon>
        <taxon>Danionidae</taxon>
        <taxon>Danioninae</taxon>
        <taxon>Danionella</taxon>
    </lineage>
</organism>
<dbReference type="FunFam" id="3.40.50.2300:FF:000016">
    <property type="entry name" value="Taste 1 receptor member 2"/>
    <property type="match status" value="2"/>
</dbReference>
<evidence type="ECO:0000256" key="13">
    <source>
        <dbReference type="SAM" id="SignalP"/>
    </source>
</evidence>
<feature type="domain" description="G-protein coupled receptors family 3 profile" evidence="14">
    <location>
        <begin position="1349"/>
        <end position="1449"/>
    </location>
</feature>
<dbReference type="CDD" id="cd06364">
    <property type="entry name" value="PBP1_CaSR"/>
    <property type="match status" value="2"/>
</dbReference>
<dbReference type="Pfam" id="PF00003">
    <property type="entry name" value="7tm_3"/>
    <property type="match status" value="2"/>
</dbReference>
<dbReference type="InterPro" id="IPR001828">
    <property type="entry name" value="ANF_lig-bd_rcpt"/>
</dbReference>
<dbReference type="Proteomes" id="UP000316079">
    <property type="component" value="Unassembled WGS sequence"/>
</dbReference>
<keyword evidence="8 12" id="KW-0472">Membrane</keyword>
<keyword evidence="11" id="KW-0807">Transducer</keyword>
<evidence type="ECO:0000256" key="12">
    <source>
        <dbReference type="SAM" id="Phobius"/>
    </source>
</evidence>
<dbReference type="Pfam" id="PF01094">
    <property type="entry name" value="ANF_receptor"/>
    <property type="match status" value="2"/>
</dbReference>
<dbReference type="PRINTS" id="PR01535">
    <property type="entry name" value="VOMERONASL2R"/>
</dbReference>
<evidence type="ECO:0000256" key="6">
    <source>
        <dbReference type="ARBA" id="ARBA00022989"/>
    </source>
</evidence>
<keyword evidence="10" id="KW-0325">Glycoprotein</keyword>
<feature type="transmembrane region" description="Helical" evidence="12">
    <location>
        <begin position="1348"/>
        <end position="1374"/>
    </location>
</feature>
<evidence type="ECO:0000256" key="2">
    <source>
        <dbReference type="ARBA" id="ARBA00007242"/>
    </source>
</evidence>
<evidence type="ECO:0000256" key="11">
    <source>
        <dbReference type="ARBA" id="ARBA00023224"/>
    </source>
</evidence>
<feature type="domain" description="G-protein coupled receptors family 3 profile" evidence="14">
    <location>
        <begin position="590"/>
        <end position="744"/>
    </location>
</feature>
<feature type="transmembrane region" description="Helical" evidence="12">
    <location>
        <begin position="660"/>
        <end position="684"/>
    </location>
</feature>
<proteinExistence type="inferred from homology"/>
<dbReference type="InterPro" id="IPR000068">
    <property type="entry name" value="GPCR_3_Ca_sens_rcpt-rel"/>
</dbReference>
<keyword evidence="4 12" id="KW-0812">Transmembrane</keyword>
<feature type="signal peptide" evidence="13">
    <location>
        <begin position="1"/>
        <end position="18"/>
    </location>
</feature>
<dbReference type="InterPro" id="IPR011500">
    <property type="entry name" value="GPCR_3_9-Cys_dom"/>
</dbReference>
<evidence type="ECO:0000256" key="9">
    <source>
        <dbReference type="ARBA" id="ARBA00023170"/>
    </source>
</evidence>
<dbReference type="Gene3D" id="3.40.50.2300">
    <property type="match status" value="4"/>
</dbReference>
<dbReference type="FunFam" id="2.10.50.30:FF:000002">
    <property type="entry name" value="Vomeronasal 2 receptor, h1"/>
    <property type="match status" value="2"/>
</dbReference>
<keyword evidence="16" id="KW-1185">Reference proteome</keyword>
<evidence type="ECO:0000313" key="15">
    <source>
        <dbReference type="EMBL" id="TRY96331.1"/>
    </source>
</evidence>
<dbReference type="PROSITE" id="PS50259">
    <property type="entry name" value="G_PROTEIN_RECEP_F3_4"/>
    <property type="match status" value="2"/>
</dbReference>
<keyword evidence="3" id="KW-1003">Cell membrane</keyword>
<evidence type="ECO:0000256" key="4">
    <source>
        <dbReference type="ARBA" id="ARBA00022692"/>
    </source>
</evidence>
<dbReference type="InterPro" id="IPR004073">
    <property type="entry name" value="GPCR_3_vmron_rcpt_2"/>
</dbReference>
<evidence type="ECO:0000256" key="7">
    <source>
        <dbReference type="ARBA" id="ARBA00023040"/>
    </source>
</evidence>
<feature type="transmembrane region" description="Helical" evidence="12">
    <location>
        <begin position="1419"/>
        <end position="1443"/>
    </location>
</feature>
<dbReference type="GO" id="GO:0004930">
    <property type="term" value="F:G protein-coupled receptor activity"/>
    <property type="evidence" value="ECO:0007669"/>
    <property type="project" value="UniProtKB-KW"/>
</dbReference>
<evidence type="ECO:0000256" key="3">
    <source>
        <dbReference type="ARBA" id="ARBA00022475"/>
    </source>
</evidence>
<dbReference type="InterPro" id="IPR017978">
    <property type="entry name" value="GPCR_3_C"/>
</dbReference>
<comment type="subcellular location">
    <subcellularLocation>
        <location evidence="1">Cell membrane</location>
        <topology evidence="1">Multi-pass membrane protein</topology>
    </subcellularLocation>
</comment>
<dbReference type="GO" id="GO:0005886">
    <property type="term" value="C:plasma membrane"/>
    <property type="evidence" value="ECO:0007669"/>
    <property type="project" value="UniProtKB-SubCell"/>
</dbReference>
<feature type="transmembrane region" description="Helical" evidence="12">
    <location>
        <begin position="1386"/>
        <end position="1407"/>
    </location>
</feature>
<accession>A0A553R2C2</accession>
<feature type="non-terminal residue" evidence="15">
    <location>
        <position position="1482"/>
    </location>
</feature>
<keyword evidence="5 13" id="KW-0732">Signal</keyword>
<evidence type="ECO:0000256" key="5">
    <source>
        <dbReference type="ARBA" id="ARBA00022729"/>
    </source>
</evidence>
<comment type="similarity">
    <text evidence="2">Belongs to the G-protein coupled receptor 3 family.</text>
</comment>
<feature type="transmembrane region" description="Helical" evidence="12">
    <location>
        <begin position="590"/>
        <end position="614"/>
    </location>
</feature>
<dbReference type="PANTHER" id="PTHR24061">
    <property type="entry name" value="CALCIUM-SENSING RECEPTOR-RELATED"/>
    <property type="match status" value="1"/>
</dbReference>
<evidence type="ECO:0000259" key="14">
    <source>
        <dbReference type="PROSITE" id="PS50259"/>
    </source>
</evidence>
<dbReference type="Pfam" id="PF07562">
    <property type="entry name" value="NCD3G"/>
    <property type="match status" value="2"/>
</dbReference>
<evidence type="ECO:0000256" key="1">
    <source>
        <dbReference type="ARBA" id="ARBA00004651"/>
    </source>
</evidence>
<dbReference type="InterPro" id="IPR038550">
    <property type="entry name" value="GPCR_3_9-Cys_sf"/>
</dbReference>
<dbReference type="FunFam" id="3.40.50.2300:FF:000752">
    <property type="entry name" value="Uncharacterized protein"/>
    <property type="match status" value="1"/>
</dbReference>
<evidence type="ECO:0000313" key="16">
    <source>
        <dbReference type="Proteomes" id="UP000316079"/>
    </source>
</evidence>
<dbReference type="Gene3D" id="2.10.50.30">
    <property type="entry name" value="GPCR, family 3, nine cysteines domain"/>
    <property type="match status" value="2"/>
</dbReference>
<dbReference type="STRING" id="623744.A0A553R2C2"/>
<feature type="transmembrane region" description="Helical" evidence="12">
    <location>
        <begin position="705"/>
        <end position="727"/>
    </location>
</feature>
<keyword evidence="7" id="KW-0297">G-protein coupled receptor</keyword>
<dbReference type="InterPro" id="IPR028082">
    <property type="entry name" value="Peripla_BP_I"/>
</dbReference>
<dbReference type="SUPFAM" id="SSF53822">
    <property type="entry name" value="Periplasmic binding protein-like I"/>
    <property type="match status" value="2"/>
</dbReference>
<dbReference type="PANTHER" id="PTHR24061:SF0">
    <property type="entry name" value="C-FAMILY ODORANT RECEPTOR OLFCT1"/>
    <property type="match status" value="1"/>
</dbReference>